<dbReference type="InterPro" id="IPR002182">
    <property type="entry name" value="NB-ARC"/>
</dbReference>
<feature type="region of interest" description="Disordered" evidence="5">
    <location>
        <begin position="1080"/>
        <end position="1105"/>
    </location>
</feature>
<dbReference type="GO" id="GO:0043531">
    <property type="term" value="F:ADP binding"/>
    <property type="evidence" value="ECO:0007669"/>
    <property type="project" value="InterPro"/>
</dbReference>
<dbReference type="Pfam" id="PF01582">
    <property type="entry name" value="TIR"/>
    <property type="match status" value="1"/>
</dbReference>
<dbReference type="Gene3D" id="3.40.50.10140">
    <property type="entry name" value="Toll/interleukin-1 receptor homology (TIR) domain"/>
    <property type="match status" value="1"/>
</dbReference>
<reference evidence="8 9" key="2">
    <citation type="submission" date="2023-09" db="UniProtKB">
        <authorList>
            <consortium name="RefSeq"/>
        </authorList>
    </citation>
    <scope>IDENTIFICATION</scope>
    <source>
        <tissue evidence="8 9">Etiolated seedlings</tissue>
    </source>
</reference>
<dbReference type="GeneID" id="101498509"/>
<dbReference type="InterPro" id="IPR035897">
    <property type="entry name" value="Toll_tir_struct_dom_sf"/>
</dbReference>
<accession>A0A1S3E8R1</accession>
<dbReference type="SMART" id="SM00255">
    <property type="entry name" value="TIR"/>
    <property type="match status" value="1"/>
</dbReference>
<proteinExistence type="predicted"/>
<keyword evidence="3" id="KW-0611">Plant defense</keyword>
<dbReference type="Pfam" id="PF23282">
    <property type="entry name" value="WHD_ROQ1"/>
    <property type="match status" value="1"/>
</dbReference>
<dbReference type="AlphaFoldDB" id="A0A1S3E8R1"/>
<dbReference type="InterPro" id="IPR042197">
    <property type="entry name" value="Apaf_helical"/>
</dbReference>
<dbReference type="PANTHER" id="PTHR11017">
    <property type="entry name" value="LEUCINE-RICH REPEAT-CONTAINING PROTEIN"/>
    <property type="match status" value="1"/>
</dbReference>
<protein>
    <submittedName>
        <fullName evidence="8 9">Disease resistance protein RML1A-like</fullName>
    </submittedName>
</protein>
<dbReference type="InterPro" id="IPR011713">
    <property type="entry name" value="Leu-rich_rpt_3"/>
</dbReference>
<evidence type="ECO:0000256" key="1">
    <source>
        <dbReference type="ARBA" id="ARBA00022614"/>
    </source>
</evidence>
<dbReference type="PaxDb" id="3827-XP_004502021.1"/>
<dbReference type="GO" id="GO:0007165">
    <property type="term" value="P:signal transduction"/>
    <property type="evidence" value="ECO:0007669"/>
    <property type="project" value="InterPro"/>
</dbReference>
<dbReference type="RefSeq" id="XP_012571759.1">
    <property type="nucleotide sequence ID" value="XM_012716305.2"/>
</dbReference>
<dbReference type="GO" id="GO:0006952">
    <property type="term" value="P:defense response"/>
    <property type="evidence" value="ECO:0007669"/>
    <property type="project" value="UniProtKB-KW"/>
</dbReference>
<sequence length="1105" mass="125516">MEQMMGASSSSSAISLKLFDVFISFRGEDTRKKFTSHLYNAMSKKVITFIDDSELEKGDEISLSLIKSIEESHASIVVFSKDYASSKWCLNELIKILQCKKDQGQIVIPVFYEVDPSHVRNQIGTYGQAFAKHERDLKHNKDKLQKWKNALTEAANLAGWHSQNYRIESNFIEDIVEDVLKKLNRSHPFKVNKELVGIEKKYEETKSLLKIGSNDVRTLALWGMGGIGKTTLAKDLYAQLCSQFEHHCFLENVREESTRCGLNAVRNKLFSTLLELRVDAPYVETPIFMRRLACEKSFIVLDDVATLEQAENLNIDNQCLGQGSRVIITTRDKQICSQFDECEIYEVKELDHDESLQLFCLKAFGEKRPKVGYEYLSKRAIGYCRGNPLALKVLGAHFRTKSKEAWESELEKLKKIPNGRIHEMLKLSFDDLDRTQQDIFLDIACFFSLIGELYGDRETCRDHLVCLLDACNFFATSGIGVLLDKSLITCLDPNFIDMHDLLIEMGLEIIKQESPKDPGRRSRLSDPEEVYDVLKYNKGTEVVEVIILDISAVANLYLSSDSFKWMTNLRYLKITNIAFEGKPYSVYLPDGLGWLSDKLRYLHWDAFPLESLSSTFCFGRLVILNMCNSKLKKLWDGIQKLDNLKIIKLDDSIDLIEVPDLSWAPNIEVVSLSNCVSLCRLHPSIFAAPKLTTLYLEGCENIESLKTNIHSKSLQSLDLTGCSSLVEFLVTSDEMVWLSLSGTAIHELASSIWHNSKLVHLVLSKCKKLNIVGKKLSNDPRMGPLKILDLSGCTQINTSNLWYIFDGLRSLKELDLRKCCNLEALPDNILNNSMLEMLHLDECRKLKSLPKLPASLRELTAVNCTYLYTDSIQRSMLENMLHRQHTNSGYISNYVHELSVLPGAHVPGEFDFHKTEASIAIPHIPKFGLSAFIFCVILSEGLNVNYENVRCTIYEHGKEVHQCNVRCGSGTLISDHVLLNCWCDNSKSVELGSESGGDHYNLSFEFKHYVYEEKLWSTKGIKGCGVISVYGLELKLGMDGKNSSRDDIIELQSNDQVSDESDQHLKFDIDELQHRAFGAEVRGSDDKNEDDQQQLLIPPKKRRIT</sequence>
<keyword evidence="7" id="KW-1185">Reference proteome</keyword>
<dbReference type="SUPFAM" id="SSF52058">
    <property type="entry name" value="L domain-like"/>
    <property type="match status" value="1"/>
</dbReference>
<dbReference type="FunFam" id="3.40.50.10140:FF:000007">
    <property type="entry name" value="Disease resistance protein (TIR-NBS-LRR class)"/>
    <property type="match status" value="1"/>
</dbReference>
<dbReference type="InterPro" id="IPR000157">
    <property type="entry name" value="TIR_dom"/>
</dbReference>
<name>A0A1S3E8R1_CICAR</name>
<evidence type="ECO:0000256" key="3">
    <source>
        <dbReference type="ARBA" id="ARBA00022821"/>
    </source>
</evidence>
<evidence type="ECO:0000313" key="7">
    <source>
        <dbReference type="Proteomes" id="UP000087171"/>
    </source>
</evidence>
<dbReference type="PANTHER" id="PTHR11017:SF243">
    <property type="entry name" value="ADP-RIBOSYL CYCLASE_CYCLIC ADP-RIBOSE HYDROLASE"/>
    <property type="match status" value="1"/>
</dbReference>
<dbReference type="Proteomes" id="UP000087171">
    <property type="component" value="Chromosome Ca5"/>
</dbReference>
<reference evidence="7" key="1">
    <citation type="journal article" date="2013" name="Nat. Biotechnol.">
        <title>Draft genome sequence of chickpea (Cicer arietinum) provides a resource for trait improvement.</title>
        <authorList>
            <person name="Varshney R.K."/>
            <person name="Song C."/>
            <person name="Saxena R.K."/>
            <person name="Azam S."/>
            <person name="Yu S."/>
            <person name="Sharpe A.G."/>
            <person name="Cannon S."/>
            <person name="Baek J."/>
            <person name="Rosen B.D."/>
            <person name="Tar'an B."/>
            <person name="Millan T."/>
            <person name="Zhang X."/>
            <person name="Ramsay L.D."/>
            <person name="Iwata A."/>
            <person name="Wang Y."/>
            <person name="Nelson W."/>
            <person name="Farmer A.D."/>
            <person name="Gaur P.M."/>
            <person name="Soderlund C."/>
            <person name="Penmetsa R.V."/>
            <person name="Xu C."/>
            <person name="Bharti A.K."/>
            <person name="He W."/>
            <person name="Winter P."/>
            <person name="Zhao S."/>
            <person name="Hane J.K."/>
            <person name="Carrasquilla-Garcia N."/>
            <person name="Condie J.A."/>
            <person name="Upadhyaya H.D."/>
            <person name="Luo M.C."/>
            <person name="Thudi M."/>
            <person name="Gowda C.L."/>
            <person name="Singh N.P."/>
            <person name="Lichtenzveig J."/>
            <person name="Gali K.K."/>
            <person name="Rubio J."/>
            <person name="Nadarajan N."/>
            <person name="Dolezel J."/>
            <person name="Bansal K.C."/>
            <person name="Xu X."/>
            <person name="Edwards D."/>
            <person name="Zhang G."/>
            <person name="Kahl G."/>
            <person name="Gil J."/>
            <person name="Singh K.B."/>
            <person name="Datta S.K."/>
            <person name="Jackson S.A."/>
            <person name="Wang J."/>
            <person name="Cook D.R."/>
        </authorList>
    </citation>
    <scope>NUCLEOTIDE SEQUENCE [LARGE SCALE GENOMIC DNA]</scope>
    <source>
        <strain evidence="7">cv. CDC Frontier</strain>
    </source>
</reference>
<dbReference type="eggNOG" id="KOG1151">
    <property type="taxonomic scope" value="Eukaryota"/>
</dbReference>
<dbReference type="SUPFAM" id="SSF46785">
    <property type="entry name" value="Winged helix' DNA-binding domain"/>
    <property type="match status" value="1"/>
</dbReference>
<dbReference type="RefSeq" id="XP_012571760.1">
    <property type="nucleotide sequence ID" value="XM_012716306.2"/>
</dbReference>
<dbReference type="Pfam" id="PF07725">
    <property type="entry name" value="LRR_3"/>
    <property type="match status" value="1"/>
</dbReference>
<evidence type="ECO:0000313" key="8">
    <source>
        <dbReference type="RefSeq" id="XP_012571759.1"/>
    </source>
</evidence>
<gene>
    <name evidence="8 9 10 11" type="primary">LOC101498509</name>
</gene>
<dbReference type="PRINTS" id="PR00364">
    <property type="entry name" value="DISEASERSIST"/>
</dbReference>
<dbReference type="Pfam" id="PF00931">
    <property type="entry name" value="NB-ARC"/>
    <property type="match status" value="1"/>
</dbReference>
<dbReference type="InterPro" id="IPR027417">
    <property type="entry name" value="P-loop_NTPase"/>
</dbReference>
<keyword evidence="4" id="KW-0520">NAD</keyword>
<dbReference type="RefSeq" id="XP_027190868.1">
    <property type="nucleotide sequence ID" value="XM_027335067.1"/>
</dbReference>
<keyword evidence="1" id="KW-0433">Leucine-rich repeat</keyword>
<evidence type="ECO:0000256" key="5">
    <source>
        <dbReference type="SAM" id="MobiDB-lite"/>
    </source>
</evidence>
<dbReference type="InterPro" id="IPR044974">
    <property type="entry name" value="Disease_R_plants"/>
</dbReference>
<evidence type="ECO:0000259" key="6">
    <source>
        <dbReference type="PROSITE" id="PS50104"/>
    </source>
</evidence>
<dbReference type="KEGG" id="cam:101498509"/>
<dbReference type="SUPFAM" id="SSF52200">
    <property type="entry name" value="Toll/Interleukin receptor TIR domain"/>
    <property type="match status" value="1"/>
</dbReference>
<evidence type="ECO:0000313" key="9">
    <source>
        <dbReference type="RefSeq" id="XP_012571760.1"/>
    </source>
</evidence>
<dbReference type="Gene3D" id="3.80.10.10">
    <property type="entry name" value="Ribonuclease Inhibitor"/>
    <property type="match status" value="2"/>
</dbReference>
<evidence type="ECO:0000313" key="11">
    <source>
        <dbReference type="RefSeq" id="XP_027190869.1"/>
    </source>
</evidence>
<dbReference type="PROSITE" id="PS50104">
    <property type="entry name" value="TIR"/>
    <property type="match status" value="1"/>
</dbReference>
<dbReference type="Gene3D" id="3.40.50.300">
    <property type="entry name" value="P-loop containing nucleotide triphosphate hydrolases"/>
    <property type="match status" value="1"/>
</dbReference>
<dbReference type="InterPro" id="IPR032675">
    <property type="entry name" value="LRR_dom_sf"/>
</dbReference>
<evidence type="ECO:0000256" key="4">
    <source>
        <dbReference type="ARBA" id="ARBA00023027"/>
    </source>
</evidence>
<dbReference type="RefSeq" id="XP_027190869.1">
    <property type="nucleotide sequence ID" value="XM_027335068.1"/>
</dbReference>
<organism evidence="8">
    <name type="scientific">Cicer arietinum</name>
    <name type="common">Chickpea</name>
    <name type="synonym">Garbanzo</name>
    <dbReference type="NCBI Taxonomy" id="3827"/>
    <lineage>
        <taxon>Eukaryota</taxon>
        <taxon>Viridiplantae</taxon>
        <taxon>Streptophyta</taxon>
        <taxon>Embryophyta</taxon>
        <taxon>Tracheophyta</taxon>
        <taxon>Spermatophyta</taxon>
        <taxon>Magnoliopsida</taxon>
        <taxon>eudicotyledons</taxon>
        <taxon>Gunneridae</taxon>
        <taxon>Pentapetalae</taxon>
        <taxon>rosids</taxon>
        <taxon>fabids</taxon>
        <taxon>Fabales</taxon>
        <taxon>Fabaceae</taxon>
        <taxon>Papilionoideae</taxon>
        <taxon>50 kb inversion clade</taxon>
        <taxon>NPAAA clade</taxon>
        <taxon>Hologalegina</taxon>
        <taxon>IRL clade</taxon>
        <taxon>Cicereae</taxon>
        <taxon>Cicer</taxon>
    </lineage>
</organism>
<dbReference type="Gene3D" id="1.10.8.430">
    <property type="entry name" value="Helical domain of apoptotic protease-activating factors"/>
    <property type="match status" value="1"/>
</dbReference>
<dbReference type="SUPFAM" id="SSF52540">
    <property type="entry name" value="P-loop containing nucleoside triphosphate hydrolases"/>
    <property type="match status" value="1"/>
</dbReference>
<feature type="domain" description="TIR" evidence="6">
    <location>
        <begin position="17"/>
        <end position="183"/>
    </location>
</feature>
<dbReference type="OrthoDB" id="1749092at2759"/>
<dbReference type="RefSeq" id="XP_073224647.1">
    <property type="nucleotide sequence ID" value="XM_073368546.1"/>
</dbReference>
<evidence type="ECO:0000256" key="2">
    <source>
        <dbReference type="ARBA" id="ARBA00022737"/>
    </source>
</evidence>
<dbReference type="InterPro" id="IPR058192">
    <property type="entry name" value="WHD_ROQ1-like"/>
</dbReference>
<keyword evidence="2" id="KW-0677">Repeat</keyword>
<dbReference type="InterPro" id="IPR036390">
    <property type="entry name" value="WH_DNA-bd_sf"/>
</dbReference>
<evidence type="ECO:0000313" key="10">
    <source>
        <dbReference type="RefSeq" id="XP_027190868.1"/>
    </source>
</evidence>
<dbReference type="RefSeq" id="XP_073224646.1">
    <property type="nucleotide sequence ID" value="XM_073368545.1"/>
</dbReference>